<dbReference type="InterPro" id="IPR052197">
    <property type="entry name" value="ComplexI_49kDa-like"/>
</dbReference>
<dbReference type="Pfam" id="PF00346">
    <property type="entry name" value="Complex1_49kDa"/>
    <property type="match status" value="2"/>
</dbReference>
<dbReference type="PANTHER" id="PTHR43485:SF1">
    <property type="entry name" value="FORMATE HYDROGENLYASE SUBUNIT 5-RELATED"/>
    <property type="match status" value="1"/>
</dbReference>
<sequence length="393" mass="44540">MPVVEVSIGPQHPALHEPVMLRVRVDGEDVVGVEVVTGYNHRGIEKLAESNTFLKTLYIVTRVCGICNMMHSTCYVQALEEIQGIEPPPRAQALRVLAMELERLHSHMLLAAVVAEIIGFESLFMLIMRDRERVMHLKELLTGNRVIADYVWPGGVRRDLSPETAEKIKRSMDFLEQRIRYYMGVYVSDKLIRSRLEDVGVIPYSEAVRHGLVGPTARGSGVDIDVRRDDPYAWYSELDFRVARRNEGDSLARMMVRFEEMLESINMIRQVLEKLPSGPINSLKVPPRRFREGEAVSRVEAPRGELLYHVISRGGAKPYRVKIRTPSLPNILNSLIAYRGVTLSDVPVILASFDPCISCMERIIVVDERTGRERVESLRRLARLAGTDTRGGR</sequence>
<evidence type="ECO:0000259" key="2">
    <source>
        <dbReference type="Pfam" id="PF00346"/>
    </source>
</evidence>
<evidence type="ECO:0000313" key="3">
    <source>
        <dbReference type="EMBL" id="BES81950.1"/>
    </source>
</evidence>
<dbReference type="Proteomes" id="UP001341135">
    <property type="component" value="Chromosome"/>
</dbReference>
<dbReference type="Gene3D" id="1.10.645.10">
    <property type="entry name" value="Cytochrome-c3 Hydrogenase, chain B"/>
    <property type="match status" value="1"/>
</dbReference>
<keyword evidence="4" id="KW-1185">Reference proteome</keyword>
<reference evidence="3 4" key="1">
    <citation type="submission" date="2023-09" db="EMBL/GenBank/DDBJ databases">
        <title>Pyrofollis japonicus gen. nov. sp. nov., a novel member of the family Pyrodictiaceae isolated from the Iheya North hydrothermal field.</title>
        <authorList>
            <person name="Miyazaki U."/>
            <person name="Sanari M."/>
            <person name="Tame A."/>
            <person name="Kitajima M."/>
            <person name="Okamoto A."/>
            <person name="Sawayama S."/>
            <person name="Miyazaki J."/>
            <person name="Takai K."/>
            <person name="Nakagawa S."/>
        </authorList>
    </citation>
    <scope>NUCLEOTIDE SEQUENCE [LARGE SCALE GENOMIC DNA]</scope>
    <source>
        <strain evidence="3 4">AV2</strain>
    </source>
</reference>
<accession>A0ABM8J021</accession>
<dbReference type="InterPro" id="IPR001501">
    <property type="entry name" value="Ni-dep_hyd_lsu"/>
</dbReference>
<organism evidence="3 4">
    <name type="scientific">Pyrodictium abyssi</name>
    <dbReference type="NCBI Taxonomy" id="54256"/>
    <lineage>
        <taxon>Archaea</taxon>
        <taxon>Thermoproteota</taxon>
        <taxon>Thermoprotei</taxon>
        <taxon>Desulfurococcales</taxon>
        <taxon>Pyrodictiaceae</taxon>
        <taxon>Pyrodictium</taxon>
    </lineage>
</organism>
<proteinExistence type="predicted"/>
<protein>
    <submittedName>
        <fullName evidence="3">Nickel-dependent hydrogenase large subunit</fullName>
    </submittedName>
</protein>
<dbReference type="EMBL" id="AP028907">
    <property type="protein sequence ID" value="BES81950.1"/>
    <property type="molecule type" value="Genomic_DNA"/>
</dbReference>
<dbReference type="InterPro" id="IPR029014">
    <property type="entry name" value="NiFe-Hase_large"/>
</dbReference>
<dbReference type="GeneID" id="89289527"/>
<evidence type="ECO:0000256" key="1">
    <source>
        <dbReference type="ARBA" id="ARBA00023002"/>
    </source>
</evidence>
<dbReference type="Pfam" id="PF00374">
    <property type="entry name" value="NiFeSe_Hases"/>
    <property type="match status" value="1"/>
</dbReference>
<feature type="domain" description="NADH-quinone oxidoreductase subunit D" evidence="2">
    <location>
        <begin position="291"/>
        <end position="362"/>
    </location>
</feature>
<dbReference type="RefSeq" id="WP_338248798.1">
    <property type="nucleotide sequence ID" value="NZ_AP028907.1"/>
</dbReference>
<evidence type="ECO:0000313" key="4">
    <source>
        <dbReference type="Proteomes" id="UP001341135"/>
    </source>
</evidence>
<keyword evidence="1" id="KW-0560">Oxidoreductase</keyword>
<feature type="domain" description="NADH-quinone oxidoreductase subunit D" evidence="2">
    <location>
        <begin position="118"/>
        <end position="282"/>
    </location>
</feature>
<name>A0ABM8J021_9CREN</name>
<dbReference type="PANTHER" id="PTHR43485">
    <property type="entry name" value="HYDROGENASE-4 COMPONENT G"/>
    <property type="match status" value="1"/>
</dbReference>
<dbReference type="InterPro" id="IPR001135">
    <property type="entry name" value="NADH_Q_OxRdtase_suD"/>
</dbReference>
<gene>
    <name evidence="3" type="ORF">PABY_15170</name>
</gene>
<dbReference type="SUPFAM" id="SSF56762">
    <property type="entry name" value="HydB/Nqo4-like"/>
    <property type="match status" value="1"/>
</dbReference>